<dbReference type="AlphaFoldDB" id="G5B429"/>
<proteinExistence type="predicted"/>
<organism evidence="1 2">
    <name type="scientific">Heterocephalus glaber</name>
    <name type="common">Naked mole rat</name>
    <dbReference type="NCBI Taxonomy" id="10181"/>
    <lineage>
        <taxon>Eukaryota</taxon>
        <taxon>Metazoa</taxon>
        <taxon>Chordata</taxon>
        <taxon>Craniata</taxon>
        <taxon>Vertebrata</taxon>
        <taxon>Euteleostomi</taxon>
        <taxon>Mammalia</taxon>
        <taxon>Eutheria</taxon>
        <taxon>Euarchontoglires</taxon>
        <taxon>Glires</taxon>
        <taxon>Rodentia</taxon>
        <taxon>Hystricomorpha</taxon>
        <taxon>Bathyergidae</taxon>
        <taxon>Heterocephalus</taxon>
    </lineage>
</organism>
<dbReference type="Proteomes" id="UP000006813">
    <property type="component" value="Unassembled WGS sequence"/>
</dbReference>
<protein>
    <submittedName>
        <fullName evidence="1">Uncharacterized protein</fullName>
    </submittedName>
</protein>
<gene>
    <name evidence="1" type="ORF">GW7_08719</name>
</gene>
<reference evidence="1 2" key="1">
    <citation type="journal article" date="2011" name="Nature">
        <title>Genome sequencing reveals insights into physiology and longevity of the naked mole rat.</title>
        <authorList>
            <person name="Kim E.B."/>
            <person name="Fang X."/>
            <person name="Fushan A.A."/>
            <person name="Huang Z."/>
            <person name="Lobanov A.V."/>
            <person name="Han L."/>
            <person name="Marino S.M."/>
            <person name="Sun X."/>
            <person name="Turanov A.A."/>
            <person name="Yang P."/>
            <person name="Yim S.H."/>
            <person name="Zhao X."/>
            <person name="Kasaikina M.V."/>
            <person name="Stoletzki N."/>
            <person name="Peng C."/>
            <person name="Polak P."/>
            <person name="Xiong Z."/>
            <person name="Kiezun A."/>
            <person name="Zhu Y."/>
            <person name="Chen Y."/>
            <person name="Kryukov G.V."/>
            <person name="Zhang Q."/>
            <person name="Peshkin L."/>
            <person name="Yang L."/>
            <person name="Bronson R.T."/>
            <person name="Buffenstein R."/>
            <person name="Wang B."/>
            <person name="Han C."/>
            <person name="Li Q."/>
            <person name="Chen L."/>
            <person name="Zhao W."/>
            <person name="Sunyaev S.R."/>
            <person name="Park T.J."/>
            <person name="Zhang G."/>
            <person name="Wang J."/>
            <person name="Gladyshev V.N."/>
        </authorList>
    </citation>
    <scope>NUCLEOTIDE SEQUENCE [LARGE SCALE GENOMIC DNA]</scope>
</reference>
<dbReference type="EMBL" id="JH168384">
    <property type="protein sequence ID" value="EHB04040.1"/>
    <property type="molecule type" value="Genomic_DNA"/>
</dbReference>
<evidence type="ECO:0000313" key="2">
    <source>
        <dbReference type="Proteomes" id="UP000006813"/>
    </source>
</evidence>
<name>G5B429_HETGA</name>
<accession>G5B429</accession>
<evidence type="ECO:0000313" key="1">
    <source>
        <dbReference type="EMBL" id="EHB04040.1"/>
    </source>
</evidence>
<sequence>MSSGTIVVHGEGHRGNVICHNQPLTIGLTPTAALCAFGGLLNKGHRWLGESSATGRKLQPAEMTQQEVLGVDPGARIPSASQRQPKAY</sequence>
<dbReference type="InParanoid" id="G5B429"/>